<feature type="domain" description="YdbS-like PH" evidence="2">
    <location>
        <begin position="75"/>
        <end position="152"/>
    </location>
</feature>
<evidence type="ECO:0000313" key="3">
    <source>
        <dbReference type="EMBL" id="MFC4986564.1"/>
    </source>
</evidence>
<feature type="transmembrane region" description="Helical" evidence="1">
    <location>
        <begin position="52"/>
        <end position="72"/>
    </location>
</feature>
<dbReference type="PANTHER" id="PTHR34473">
    <property type="entry name" value="UPF0699 TRANSMEMBRANE PROTEIN YDBS"/>
    <property type="match status" value="1"/>
</dbReference>
<dbReference type="EMBL" id="JBHSJG010000005">
    <property type="protein sequence ID" value="MFC4986564.1"/>
    <property type="molecule type" value="Genomic_DNA"/>
</dbReference>
<evidence type="ECO:0000259" key="2">
    <source>
        <dbReference type="Pfam" id="PF03703"/>
    </source>
</evidence>
<organism evidence="3 4">
    <name type="scientific">Saliphagus infecundisoli</name>
    <dbReference type="NCBI Taxonomy" id="1849069"/>
    <lineage>
        <taxon>Archaea</taxon>
        <taxon>Methanobacteriati</taxon>
        <taxon>Methanobacteriota</taxon>
        <taxon>Stenosarchaea group</taxon>
        <taxon>Halobacteria</taxon>
        <taxon>Halobacteriales</taxon>
        <taxon>Natrialbaceae</taxon>
        <taxon>Saliphagus</taxon>
    </lineage>
</organism>
<keyword evidence="1" id="KW-0812">Transmembrane</keyword>
<name>A0ABD5QA48_9EURY</name>
<sequence length="166" mass="17862">MERLSPRIRPVWLTAAIVQAAVSGGLLVGGAVGLTRATDLADAVGLAESTVVQGAIALAVVLAVVRLALAWLRYSVWRFELREDALYIERGVLTRVKTVVPFVRVQHVDSQRGPVERAVGLATVVVYTAGSRSADVAIPGLRPDRAEDLREELRRLAIESEGEDAV</sequence>
<evidence type="ECO:0000256" key="1">
    <source>
        <dbReference type="SAM" id="Phobius"/>
    </source>
</evidence>
<feature type="transmembrane region" description="Helical" evidence="1">
    <location>
        <begin position="12"/>
        <end position="32"/>
    </location>
</feature>
<dbReference type="AlphaFoldDB" id="A0ABD5QA48"/>
<gene>
    <name evidence="3" type="ORF">ACFPFO_01970</name>
</gene>
<reference evidence="3 4" key="1">
    <citation type="journal article" date="2019" name="Int. J. Syst. Evol. Microbiol.">
        <title>The Global Catalogue of Microorganisms (GCM) 10K type strain sequencing project: providing services to taxonomists for standard genome sequencing and annotation.</title>
        <authorList>
            <consortium name="The Broad Institute Genomics Platform"/>
            <consortium name="The Broad Institute Genome Sequencing Center for Infectious Disease"/>
            <person name="Wu L."/>
            <person name="Ma J."/>
        </authorList>
    </citation>
    <scope>NUCLEOTIDE SEQUENCE [LARGE SCALE GENOMIC DNA]</scope>
    <source>
        <strain evidence="3 4">CGMCC 1.15824</strain>
    </source>
</reference>
<protein>
    <submittedName>
        <fullName evidence="3">PH domain-containing protein</fullName>
    </submittedName>
</protein>
<dbReference type="RefSeq" id="WP_114576345.1">
    <property type="nucleotide sequence ID" value="NZ_JAIVEF010000003.1"/>
</dbReference>
<dbReference type="Proteomes" id="UP001595925">
    <property type="component" value="Unassembled WGS sequence"/>
</dbReference>
<dbReference type="Pfam" id="PF03703">
    <property type="entry name" value="bPH_2"/>
    <property type="match status" value="1"/>
</dbReference>
<comment type="caution">
    <text evidence="3">The sequence shown here is derived from an EMBL/GenBank/DDBJ whole genome shotgun (WGS) entry which is preliminary data.</text>
</comment>
<dbReference type="PANTHER" id="PTHR34473:SF3">
    <property type="entry name" value="TRANSMEMBRANE PROTEIN-RELATED"/>
    <property type="match status" value="1"/>
</dbReference>
<proteinExistence type="predicted"/>
<keyword evidence="4" id="KW-1185">Reference proteome</keyword>
<accession>A0ABD5QA48</accession>
<dbReference type="InterPro" id="IPR005182">
    <property type="entry name" value="YdbS-like_PH"/>
</dbReference>
<keyword evidence="1" id="KW-1133">Transmembrane helix</keyword>
<evidence type="ECO:0000313" key="4">
    <source>
        <dbReference type="Proteomes" id="UP001595925"/>
    </source>
</evidence>
<keyword evidence="1" id="KW-0472">Membrane</keyword>